<dbReference type="FunFam" id="3.40.50.720:FF:000010">
    <property type="entry name" value="Malate dehydrogenase"/>
    <property type="match status" value="1"/>
</dbReference>
<keyword evidence="3 8" id="KW-0816">Tricarboxylic acid cycle</keyword>
<comment type="similarity">
    <text evidence="1">Belongs to the LDH/MDH superfamily. MDH type 2 family.</text>
</comment>
<name>A0A6A2XVC1_HIBSY</name>
<dbReference type="FunFam" id="3.90.110.10:FF:000002">
    <property type="entry name" value="Malate dehydrogenase"/>
    <property type="match status" value="1"/>
</dbReference>
<dbReference type="InterPro" id="IPR010945">
    <property type="entry name" value="Malate_DH_type2"/>
</dbReference>
<proteinExistence type="inferred from homology"/>
<evidence type="ECO:0000256" key="3">
    <source>
        <dbReference type="ARBA" id="ARBA00022532"/>
    </source>
</evidence>
<evidence type="ECO:0000256" key="1">
    <source>
        <dbReference type="ARBA" id="ARBA00009613"/>
    </source>
</evidence>
<evidence type="ECO:0000256" key="6">
    <source>
        <dbReference type="ARBA" id="ARBA00048313"/>
    </source>
</evidence>
<dbReference type="GO" id="GO:0030060">
    <property type="term" value="F:L-malate dehydrogenase (NAD+) activity"/>
    <property type="evidence" value="ECO:0007669"/>
    <property type="project" value="UniProtKB-EC"/>
</dbReference>
<dbReference type="NCBIfam" id="NF003916">
    <property type="entry name" value="PRK05442.1"/>
    <property type="match status" value="1"/>
</dbReference>
<dbReference type="Proteomes" id="UP000436088">
    <property type="component" value="Unassembled WGS sequence"/>
</dbReference>
<dbReference type="CDD" id="cd01336">
    <property type="entry name" value="MDH_cytoplasmic_cytosolic"/>
    <property type="match status" value="1"/>
</dbReference>
<keyword evidence="9" id="KW-1133">Transmembrane helix</keyword>
<dbReference type="InterPro" id="IPR001252">
    <property type="entry name" value="Malate_DH_AS"/>
</dbReference>
<dbReference type="Pfam" id="PF00056">
    <property type="entry name" value="Ldh_1_N"/>
    <property type="match status" value="1"/>
</dbReference>
<comment type="caution">
    <text evidence="12">The sequence shown here is derived from an EMBL/GenBank/DDBJ whole genome shotgun (WGS) entry which is preliminary data.</text>
</comment>
<dbReference type="Gene3D" id="3.40.50.720">
    <property type="entry name" value="NAD(P)-binding Rossmann-like Domain"/>
    <property type="match status" value="1"/>
</dbReference>
<feature type="domain" description="Lactate/malate dehydrogenase C-terminal" evidence="11">
    <location>
        <begin position="220"/>
        <end position="388"/>
    </location>
</feature>
<feature type="domain" description="Lactate/malate dehydrogenase N-terminal" evidence="10">
    <location>
        <begin position="72"/>
        <end position="216"/>
    </location>
</feature>
<dbReference type="GO" id="GO:0006099">
    <property type="term" value="P:tricarboxylic acid cycle"/>
    <property type="evidence" value="ECO:0007669"/>
    <property type="project" value="UniProtKB-KW"/>
</dbReference>
<gene>
    <name evidence="12" type="ORF">F3Y22_tig00111398pilonHSYRG00020</name>
</gene>
<dbReference type="AlphaFoldDB" id="A0A6A2XVC1"/>
<evidence type="ECO:0000313" key="13">
    <source>
        <dbReference type="Proteomes" id="UP000436088"/>
    </source>
</evidence>
<keyword evidence="13" id="KW-1185">Reference proteome</keyword>
<evidence type="ECO:0000256" key="7">
    <source>
        <dbReference type="RuleBase" id="RU003369"/>
    </source>
</evidence>
<dbReference type="PANTHER" id="PTHR23382">
    <property type="entry name" value="MALATE DEHYDROGENASE"/>
    <property type="match status" value="1"/>
</dbReference>
<dbReference type="NCBIfam" id="TIGR01758">
    <property type="entry name" value="MDH_euk_cyt"/>
    <property type="match status" value="1"/>
</dbReference>
<organism evidence="12 13">
    <name type="scientific">Hibiscus syriacus</name>
    <name type="common">Rose of Sharon</name>
    <dbReference type="NCBI Taxonomy" id="106335"/>
    <lineage>
        <taxon>Eukaryota</taxon>
        <taxon>Viridiplantae</taxon>
        <taxon>Streptophyta</taxon>
        <taxon>Embryophyta</taxon>
        <taxon>Tracheophyta</taxon>
        <taxon>Spermatophyta</taxon>
        <taxon>Magnoliopsida</taxon>
        <taxon>eudicotyledons</taxon>
        <taxon>Gunneridae</taxon>
        <taxon>Pentapetalae</taxon>
        <taxon>rosids</taxon>
        <taxon>malvids</taxon>
        <taxon>Malvales</taxon>
        <taxon>Malvaceae</taxon>
        <taxon>Malvoideae</taxon>
        <taxon>Hibiscus</taxon>
    </lineage>
</organism>
<evidence type="ECO:0000256" key="5">
    <source>
        <dbReference type="ARBA" id="ARBA00023027"/>
    </source>
</evidence>
<evidence type="ECO:0000256" key="4">
    <source>
        <dbReference type="ARBA" id="ARBA00023002"/>
    </source>
</evidence>
<dbReference type="Pfam" id="PF02866">
    <property type="entry name" value="Ldh_1_C"/>
    <property type="match status" value="1"/>
</dbReference>
<dbReference type="GO" id="GO:0006108">
    <property type="term" value="P:malate metabolic process"/>
    <property type="evidence" value="ECO:0007669"/>
    <property type="project" value="InterPro"/>
</dbReference>
<reference evidence="12" key="1">
    <citation type="submission" date="2019-09" db="EMBL/GenBank/DDBJ databases">
        <title>Draft genome information of white flower Hibiscus syriacus.</title>
        <authorList>
            <person name="Kim Y.-M."/>
        </authorList>
    </citation>
    <scope>NUCLEOTIDE SEQUENCE [LARGE SCALE GENOMIC DNA]</scope>
    <source>
        <strain evidence="12">YM2019G1</strain>
    </source>
</reference>
<dbReference type="PROSITE" id="PS00068">
    <property type="entry name" value="MDH"/>
    <property type="match status" value="1"/>
</dbReference>
<dbReference type="Gene3D" id="3.90.110.10">
    <property type="entry name" value="Lactate dehydrogenase/glycoside hydrolase, family 4, C-terminal"/>
    <property type="match status" value="1"/>
</dbReference>
<evidence type="ECO:0000256" key="8">
    <source>
        <dbReference type="RuleBase" id="RU003405"/>
    </source>
</evidence>
<dbReference type="NCBIfam" id="TIGR01759">
    <property type="entry name" value="MalateDH-SF1"/>
    <property type="match status" value="1"/>
</dbReference>
<dbReference type="InterPro" id="IPR001236">
    <property type="entry name" value="Lactate/malate_DH_N"/>
</dbReference>
<evidence type="ECO:0000259" key="11">
    <source>
        <dbReference type="Pfam" id="PF02866"/>
    </source>
</evidence>
<keyword evidence="4 7" id="KW-0560">Oxidoreductase</keyword>
<keyword evidence="9" id="KW-0812">Transmembrane</keyword>
<comment type="catalytic activity">
    <reaction evidence="6 8">
        <text>(S)-malate + NAD(+) = oxaloacetate + NADH + H(+)</text>
        <dbReference type="Rhea" id="RHEA:21432"/>
        <dbReference type="ChEBI" id="CHEBI:15378"/>
        <dbReference type="ChEBI" id="CHEBI:15589"/>
        <dbReference type="ChEBI" id="CHEBI:16452"/>
        <dbReference type="ChEBI" id="CHEBI:57540"/>
        <dbReference type="ChEBI" id="CHEBI:57945"/>
        <dbReference type="EC" id="1.1.1.37"/>
    </reaction>
</comment>
<dbReference type="EC" id="1.1.1.37" evidence="2 8"/>
<dbReference type="InterPro" id="IPR011274">
    <property type="entry name" value="Malate_DH_NAD-dep_euk"/>
</dbReference>
<dbReference type="EMBL" id="VEPZ02001330">
    <property type="protein sequence ID" value="KAE8679498.1"/>
    <property type="molecule type" value="Genomic_DNA"/>
</dbReference>
<dbReference type="InterPro" id="IPR036291">
    <property type="entry name" value="NAD(P)-bd_dom_sf"/>
</dbReference>
<evidence type="ECO:0000259" key="10">
    <source>
        <dbReference type="Pfam" id="PF00056"/>
    </source>
</evidence>
<dbReference type="SUPFAM" id="SSF51735">
    <property type="entry name" value="NAD(P)-binding Rossmann-fold domains"/>
    <property type="match status" value="1"/>
</dbReference>
<accession>A0A6A2XVC1</accession>
<protein>
    <recommendedName>
        <fullName evidence="2 8">Malate dehydrogenase</fullName>
        <ecNumber evidence="2 8">1.1.1.37</ecNumber>
    </recommendedName>
</protein>
<evidence type="ECO:0000256" key="2">
    <source>
        <dbReference type="ARBA" id="ARBA00012995"/>
    </source>
</evidence>
<dbReference type="InterPro" id="IPR022383">
    <property type="entry name" value="Lactate/malate_DH_C"/>
</dbReference>
<dbReference type="InterPro" id="IPR015955">
    <property type="entry name" value="Lactate_DH/Glyco_Ohase_4_C"/>
</dbReference>
<feature type="transmembrane region" description="Helical" evidence="9">
    <location>
        <begin position="7"/>
        <end position="28"/>
    </location>
</feature>
<dbReference type="SUPFAM" id="SSF56327">
    <property type="entry name" value="LDH C-terminal domain-like"/>
    <property type="match status" value="1"/>
</dbReference>
<evidence type="ECO:0000313" key="12">
    <source>
        <dbReference type="EMBL" id="KAE8679498.1"/>
    </source>
</evidence>
<keyword evidence="9" id="KW-0472">Membrane</keyword>
<keyword evidence="5 8" id="KW-0520">NAD</keyword>
<sequence>MEMEQEHVILLQKILVVLFSVALFWKIIKHMCGLLNIEKEPVTVLVTGAAGKLEPIIINIKFVCSSIGRFSATGQIGYALVPMIARGLMLGPEQPVIIHMLDIELAAEALNGVKMELIDAAFPLLKGVVATTDVTEACQGVNIAVMLGGFPRKEGMERKDVMSKNVAIYKAQASALDQHAAPDCKARKEVLVVANPANTNALILKEFAPSIPDKNITCLTRLDHNRALGQISEKLNVHVSEVKNVIIWGNHSSTQYPDVNHATVKTANGERPVRVAIANDNWLNTEFITTVQQRGAAIIKARKLSSALSAASAACDHIRDWVLGTPKGTWVSMGVCSEGSYGIKAGIIYSFPVTCEKGEWSIVKGLKIDQLSREKMDATARELMEEKTLAYSCLH</sequence>
<evidence type="ECO:0000256" key="9">
    <source>
        <dbReference type="SAM" id="Phobius"/>
    </source>
</evidence>